<dbReference type="UniPathway" id="UPA00115">
    <property type="reaction ID" value="UER00412"/>
</dbReference>
<dbReference type="AlphaFoldDB" id="A0A163K5J8"/>
<keyword evidence="10" id="KW-1185">Reference proteome</keyword>
<dbReference type="FunFam" id="3.40.50.1360:FF:000001">
    <property type="entry name" value="Ribose-5-phosphate isomerase A"/>
    <property type="match status" value="1"/>
</dbReference>
<dbReference type="EMBL" id="LT554895">
    <property type="protein sequence ID" value="SAM08376.1"/>
    <property type="molecule type" value="Genomic_DNA"/>
</dbReference>
<dbReference type="NCBIfam" id="TIGR00021">
    <property type="entry name" value="rpiA"/>
    <property type="match status" value="1"/>
</dbReference>
<evidence type="ECO:0000256" key="4">
    <source>
        <dbReference type="ARBA" id="ARBA00011959"/>
    </source>
</evidence>
<dbReference type="GO" id="GO:0006014">
    <property type="term" value="P:D-ribose metabolic process"/>
    <property type="evidence" value="ECO:0007669"/>
    <property type="project" value="TreeGrafter"/>
</dbReference>
<comment type="catalytic activity">
    <reaction evidence="1">
        <text>aldehydo-D-ribose 5-phosphate = D-ribulose 5-phosphate</text>
        <dbReference type="Rhea" id="RHEA:14657"/>
        <dbReference type="ChEBI" id="CHEBI:58121"/>
        <dbReference type="ChEBI" id="CHEBI:58273"/>
        <dbReference type="EC" id="5.3.1.6"/>
    </reaction>
</comment>
<keyword evidence="6" id="KW-0413">Isomerase</keyword>
<dbReference type="Gene3D" id="3.40.50.1360">
    <property type="match status" value="1"/>
</dbReference>
<dbReference type="InParanoid" id="A0A163K5J8"/>
<dbReference type="InterPro" id="IPR037171">
    <property type="entry name" value="NagB/RpiA_transferase-like"/>
</dbReference>
<evidence type="ECO:0000256" key="6">
    <source>
        <dbReference type="ARBA" id="ARBA00023235"/>
    </source>
</evidence>
<protein>
    <recommendedName>
        <fullName evidence="5">Ribose-5-phosphate isomerase</fullName>
        <ecNumber evidence="4">5.3.1.6</ecNumber>
    </recommendedName>
    <alternativeName>
        <fullName evidence="8">D-ribose-5-phosphate ketol-isomerase</fullName>
    </alternativeName>
    <alternativeName>
        <fullName evidence="7">Phosphoriboisomerase</fullName>
    </alternativeName>
</protein>
<comment type="pathway">
    <text evidence="2">Carbohydrate degradation; pentose phosphate pathway; D-ribose 5-phosphate from D-ribulose 5-phosphate (non-oxidative stage): step 1/1.</text>
</comment>
<dbReference type="GO" id="GO:0005737">
    <property type="term" value="C:cytoplasm"/>
    <property type="evidence" value="ECO:0007669"/>
    <property type="project" value="TreeGrafter"/>
</dbReference>
<organism evidence="9">
    <name type="scientific">Absidia glauca</name>
    <name type="common">Pin mould</name>
    <dbReference type="NCBI Taxonomy" id="4829"/>
    <lineage>
        <taxon>Eukaryota</taxon>
        <taxon>Fungi</taxon>
        <taxon>Fungi incertae sedis</taxon>
        <taxon>Mucoromycota</taxon>
        <taxon>Mucoromycotina</taxon>
        <taxon>Mucoromycetes</taxon>
        <taxon>Mucorales</taxon>
        <taxon>Cunninghamellaceae</taxon>
        <taxon>Absidia</taxon>
    </lineage>
</organism>
<sequence>MHHLPGNFTRANFSKIFKRCLTTATVDNGKRLAAWKAVDDLILPQQHRVIGLGSGSTIEHALQRIASRQELRSLIYVSTSFQTRQLILQNKLKLGTLEECPNGVDLTIDGADEVDQDLSAIKGGGGCLFQERLVAQASQDFYLIADERKKSTSLGTKYTRGIPVEVIPMALSSIQRILMTMHPEGSIQLRMANPSDKAGPVVTDNGNLLLDCQVGPLGDTAAAVYQDIKRLTGVVEVGLFCGMAKKAYFGNNDGTVDIWTKH</sequence>
<dbReference type="Gene3D" id="3.30.70.260">
    <property type="match status" value="1"/>
</dbReference>
<dbReference type="GO" id="GO:0004751">
    <property type="term" value="F:ribose-5-phosphate isomerase activity"/>
    <property type="evidence" value="ECO:0007669"/>
    <property type="project" value="UniProtKB-EC"/>
</dbReference>
<dbReference type="Pfam" id="PF06026">
    <property type="entry name" value="Rib_5-P_isom_A"/>
    <property type="match status" value="1"/>
</dbReference>
<dbReference type="GO" id="GO:0009052">
    <property type="term" value="P:pentose-phosphate shunt, non-oxidative branch"/>
    <property type="evidence" value="ECO:0007669"/>
    <property type="project" value="InterPro"/>
</dbReference>
<dbReference type="OMA" id="INQWPGV"/>
<proteinExistence type="inferred from homology"/>
<evidence type="ECO:0000256" key="3">
    <source>
        <dbReference type="ARBA" id="ARBA00008088"/>
    </source>
</evidence>
<evidence type="ECO:0000313" key="9">
    <source>
        <dbReference type="EMBL" id="SAM08376.1"/>
    </source>
</evidence>
<evidence type="ECO:0000256" key="5">
    <source>
        <dbReference type="ARBA" id="ARBA00019150"/>
    </source>
</evidence>
<evidence type="ECO:0000256" key="8">
    <source>
        <dbReference type="ARBA" id="ARBA00032273"/>
    </source>
</evidence>
<accession>A0A163K5J8</accession>
<dbReference type="InterPro" id="IPR004788">
    <property type="entry name" value="Ribose5P_isomerase_type_A"/>
</dbReference>
<dbReference type="STRING" id="4829.A0A163K5J8"/>
<evidence type="ECO:0000313" key="10">
    <source>
        <dbReference type="Proteomes" id="UP000078561"/>
    </source>
</evidence>
<dbReference type="SUPFAM" id="SSF75445">
    <property type="entry name" value="D-ribose-5-phosphate isomerase (RpiA), lid domain"/>
    <property type="match status" value="1"/>
</dbReference>
<evidence type="ECO:0000256" key="1">
    <source>
        <dbReference type="ARBA" id="ARBA00001713"/>
    </source>
</evidence>
<dbReference type="PANTHER" id="PTHR11934:SF0">
    <property type="entry name" value="RIBOSE-5-PHOSPHATE ISOMERASE"/>
    <property type="match status" value="1"/>
</dbReference>
<dbReference type="SUPFAM" id="SSF100950">
    <property type="entry name" value="NagB/RpiA/CoA transferase-like"/>
    <property type="match status" value="1"/>
</dbReference>
<dbReference type="CDD" id="cd01398">
    <property type="entry name" value="RPI_A"/>
    <property type="match status" value="1"/>
</dbReference>
<name>A0A163K5J8_ABSGL</name>
<gene>
    <name evidence="9" type="primary">ABSGL_14039.1 scaffold 14385</name>
</gene>
<dbReference type="OrthoDB" id="1555531at2759"/>
<dbReference type="NCBIfam" id="NF001924">
    <property type="entry name" value="PRK00702.1"/>
    <property type="match status" value="1"/>
</dbReference>
<dbReference type="PANTHER" id="PTHR11934">
    <property type="entry name" value="RIBOSE-5-PHOSPHATE ISOMERASE"/>
    <property type="match status" value="1"/>
</dbReference>
<dbReference type="Proteomes" id="UP000078561">
    <property type="component" value="Unassembled WGS sequence"/>
</dbReference>
<evidence type="ECO:0000256" key="7">
    <source>
        <dbReference type="ARBA" id="ARBA00029734"/>
    </source>
</evidence>
<comment type="similarity">
    <text evidence="3">Belongs to the ribose 5-phosphate isomerase family.</text>
</comment>
<dbReference type="EC" id="5.3.1.6" evidence="4"/>
<evidence type="ECO:0000256" key="2">
    <source>
        <dbReference type="ARBA" id="ARBA00004988"/>
    </source>
</evidence>
<reference evidence="9" key="1">
    <citation type="submission" date="2016-04" db="EMBL/GenBank/DDBJ databases">
        <authorList>
            <person name="Evans L.H."/>
            <person name="Alamgir A."/>
            <person name="Owens N."/>
            <person name="Weber N.D."/>
            <person name="Virtaneva K."/>
            <person name="Barbian K."/>
            <person name="Babar A."/>
            <person name="Rosenke K."/>
        </authorList>
    </citation>
    <scope>NUCLEOTIDE SEQUENCE [LARGE SCALE GENOMIC DNA]</scope>
    <source>
        <strain evidence="9">CBS 101.48</strain>
    </source>
</reference>